<dbReference type="EMBL" id="MU002317">
    <property type="protein sequence ID" value="KAF2787458.1"/>
    <property type="molecule type" value="Genomic_DNA"/>
</dbReference>
<sequence length="153" mass="16530">QSGEAPVINSCAFPVYIVPVAPTGQLSPPQLVPAGQTWSHDIQYVAGHGVSLKVSKTDNFAWPIMQFEYTAESSDIVWYNLSFLDCVKGKDASACPGWEYGVQAVCGSGDSFRCEPNEYCDKNGYFIPEGGYLPTSPVKQCKKSGGVTFELCA</sequence>
<reference evidence="1" key="1">
    <citation type="journal article" date="2020" name="Stud. Mycol.">
        <title>101 Dothideomycetes genomes: a test case for predicting lifestyles and emergence of pathogens.</title>
        <authorList>
            <person name="Haridas S."/>
            <person name="Albert R."/>
            <person name="Binder M."/>
            <person name="Bloem J."/>
            <person name="Labutti K."/>
            <person name="Salamov A."/>
            <person name="Andreopoulos B."/>
            <person name="Baker S."/>
            <person name="Barry K."/>
            <person name="Bills G."/>
            <person name="Bluhm B."/>
            <person name="Cannon C."/>
            <person name="Castanera R."/>
            <person name="Culley D."/>
            <person name="Daum C."/>
            <person name="Ezra D."/>
            <person name="Gonzalez J."/>
            <person name="Henrissat B."/>
            <person name="Kuo A."/>
            <person name="Liang C."/>
            <person name="Lipzen A."/>
            <person name="Lutzoni F."/>
            <person name="Magnuson J."/>
            <person name="Mondo S."/>
            <person name="Nolan M."/>
            <person name="Ohm R."/>
            <person name="Pangilinan J."/>
            <person name="Park H.-J."/>
            <person name="Ramirez L."/>
            <person name="Alfaro M."/>
            <person name="Sun H."/>
            <person name="Tritt A."/>
            <person name="Yoshinaga Y."/>
            <person name="Zwiers L.-H."/>
            <person name="Turgeon B."/>
            <person name="Goodwin S."/>
            <person name="Spatafora J."/>
            <person name="Crous P."/>
            <person name="Grigoriev I."/>
        </authorList>
    </citation>
    <scope>NUCLEOTIDE SEQUENCE</scope>
    <source>
        <strain evidence="1">CBS 109.77</strain>
    </source>
</reference>
<dbReference type="AlphaFoldDB" id="A0A6A6WU74"/>
<dbReference type="Pfam" id="PF04681">
    <property type="entry name" value="Bys1"/>
    <property type="match status" value="1"/>
</dbReference>
<evidence type="ECO:0000313" key="2">
    <source>
        <dbReference type="Proteomes" id="UP000799757"/>
    </source>
</evidence>
<gene>
    <name evidence="1" type="ORF">K505DRAFT_197820</name>
</gene>
<organism evidence="1 2">
    <name type="scientific">Melanomma pulvis-pyrius CBS 109.77</name>
    <dbReference type="NCBI Taxonomy" id="1314802"/>
    <lineage>
        <taxon>Eukaryota</taxon>
        <taxon>Fungi</taxon>
        <taxon>Dikarya</taxon>
        <taxon>Ascomycota</taxon>
        <taxon>Pezizomycotina</taxon>
        <taxon>Dothideomycetes</taxon>
        <taxon>Pleosporomycetidae</taxon>
        <taxon>Pleosporales</taxon>
        <taxon>Melanommataceae</taxon>
        <taxon>Melanomma</taxon>
    </lineage>
</organism>
<keyword evidence="2" id="KW-1185">Reference proteome</keyword>
<name>A0A6A6WU74_9PLEO</name>
<feature type="non-terminal residue" evidence="1">
    <location>
        <position position="1"/>
    </location>
</feature>
<feature type="non-terminal residue" evidence="1">
    <location>
        <position position="153"/>
    </location>
</feature>
<dbReference type="OrthoDB" id="5144514at2759"/>
<dbReference type="InterPro" id="IPR006771">
    <property type="entry name" value="CetA-like"/>
</dbReference>
<evidence type="ECO:0000313" key="1">
    <source>
        <dbReference type="EMBL" id="KAF2787458.1"/>
    </source>
</evidence>
<dbReference type="PANTHER" id="PTHR36195:SF4">
    <property type="entry name" value="DOMAIN PROTEIN, PUTATIVE (AFU_ORTHOLOGUE AFUA_5G01990)-RELATED"/>
    <property type="match status" value="1"/>
</dbReference>
<dbReference type="PANTHER" id="PTHR36195">
    <property type="entry name" value="DOMAIN PROTEIN, PUTATIVE (AFU_ORTHOLOGUE AFUA_5G01990)-RELATED-RELATED"/>
    <property type="match status" value="1"/>
</dbReference>
<dbReference type="Proteomes" id="UP000799757">
    <property type="component" value="Unassembled WGS sequence"/>
</dbReference>
<protein>
    <submittedName>
        <fullName evidence="1">Uncharacterized protein</fullName>
    </submittedName>
</protein>
<proteinExistence type="predicted"/>
<accession>A0A6A6WU74</accession>